<keyword evidence="1" id="KW-0812">Transmembrane</keyword>
<name>A0A367IMX0_RHIST</name>
<evidence type="ECO:0000313" key="3">
    <source>
        <dbReference type="Proteomes" id="UP000253551"/>
    </source>
</evidence>
<protein>
    <submittedName>
        <fullName evidence="2">Uncharacterized protein</fullName>
    </submittedName>
</protein>
<accession>A0A367IMX0</accession>
<gene>
    <name evidence="2" type="ORF">CU098_004177</name>
</gene>
<keyword evidence="1" id="KW-1133">Transmembrane helix</keyword>
<feature type="non-terminal residue" evidence="2">
    <location>
        <position position="1"/>
    </location>
</feature>
<keyword evidence="3" id="KW-1185">Reference proteome</keyword>
<sequence length="76" mass="8979">SLQCKAEDPRQADFECIPLVQMRRNFYDRRSSLTVYMALLLFLGTSPTIAEQYEAQCYHKLLCKADYSQYFRESNL</sequence>
<organism evidence="2 3">
    <name type="scientific">Rhizopus stolonifer</name>
    <name type="common">Rhizopus nigricans</name>
    <dbReference type="NCBI Taxonomy" id="4846"/>
    <lineage>
        <taxon>Eukaryota</taxon>
        <taxon>Fungi</taxon>
        <taxon>Fungi incertae sedis</taxon>
        <taxon>Mucoromycota</taxon>
        <taxon>Mucoromycotina</taxon>
        <taxon>Mucoromycetes</taxon>
        <taxon>Mucorales</taxon>
        <taxon>Mucorineae</taxon>
        <taxon>Rhizopodaceae</taxon>
        <taxon>Rhizopus</taxon>
    </lineage>
</organism>
<dbReference type="EMBL" id="PJQM01006840">
    <property type="protein sequence ID" value="RCH79015.1"/>
    <property type="molecule type" value="Genomic_DNA"/>
</dbReference>
<comment type="caution">
    <text evidence="2">The sequence shown here is derived from an EMBL/GenBank/DDBJ whole genome shotgun (WGS) entry which is preliminary data.</text>
</comment>
<feature type="transmembrane region" description="Helical" evidence="1">
    <location>
        <begin position="33"/>
        <end position="50"/>
    </location>
</feature>
<keyword evidence="1" id="KW-0472">Membrane</keyword>
<proteinExistence type="predicted"/>
<dbReference type="AlphaFoldDB" id="A0A367IMX0"/>
<dbReference type="Proteomes" id="UP000253551">
    <property type="component" value="Unassembled WGS sequence"/>
</dbReference>
<reference evidence="2 3" key="1">
    <citation type="journal article" date="2018" name="G3 (Bethesda)">
        <title>Phylogenetic and Phylogenomic Definition of Rhizopus Species.</title>
        <authorList>
            <person name="Gryganskyi A.P."/>
            <person name="Golan J."/>
            <person name="Dolatabadi S."/>
            <person name="Mondo S."/>
            <person name="Robb S."/>
            <person name="Idnurm A."/>
            <person name="Muszewska A."/>
            <person name="Steczkiewicz K."/>
            <person name="Masonjones S."/>
            <person name="Liao H.L."/>
            <person name="Gajdeczka M.T."/>
            <person name="Anike F."/>
            <person name="Vuek A."/>
            <person name="Anishchenko I.M."/>
            <person name="Voigt K."/>
            <person name="de Hoog G.S."/>
            <person name="Smith M.E."/>
            <person name="Heitman J."/>
            <person name="Vilgalys R."/>
            <person name="Stajich J.E."/>
        </authorList>
    </citation>
    <scope>NUCLEOTIDE SEQUENCE [LARGE SCALE GENOMIC DNA]</scope>
    <source>
        <strain evidence="2 3">LSU 92-RS-03</strain>
    </source>
</reference>
<evidence type="ECO:0000256" key="1">
    <source>
        <dbReference type="SAM" id="Phobius"/>
    </source>
</evidence>
<evidence type="ECO:0000313" key="2">
    <source>
        <dbReference type="EMBL" id="RCH79015.1"/>
    </source>
</evidence>